<dbReference type="InterPro" id="IPR012677">
    <property type="entry name" value="Nucleotide-bd_a/b_plait_sf"/>
</dbReference>
<feature type="region of interest" description="Disordered" evidence="5">
    <location>
        <begin position="119"/>
        <end position="190"/>
    </location>
</feature>
<feature type="region of interest" description="Disordered" evidence="5">
    <location>
        <begin position="43"/>
        <end position="62"/>
    </location>
</feature>
<dbReference type="SUPFAM" id="SSF54928">
    <property type="entry name" value="RNA-binding domain, RBD"/>
    <property type="match status" value="1"/>
</dbReference>
<proteinExistence type="predicted"/>
<accession>A0A392NBS3</accession>
<evidence type="ECO:0000313" key="7">
    <source>
        <dbReference type="EMBL" id="MCH96565.1"/>
    </source>
</evidence>
<feature type="non-terminal residue" evidence="7">
    <location>
        <position position="379"/>
    </location>
</feature>
<dbReference type="InterPro" id="IPR000504">
    <property type="entry name" value="RRM_dom"/>
</dbReference>
<sequence>SPRANLVRPRRSSPSPEARHIRGGDMMDNGEWTEVRRRRRKEFREADRGHGRSRQSRRYRSRSLSIPRDRFFHDWQFWNQPNAWDHDHHERFISRYGMEGDRDASRHGSHHHWRWNSDLQHHDARSKQQIEQRQQDYAERRRREAFGDRRRYCDSGNRGRVSRNRVSRWEEEDNVSHGSLQNQHVQGPKVNKDKHVKGNSVHKDQLVQGANNDQLVQGNNVKLGSDLKRYVSFYFTNFPAQLSNFYLRKGFEVCGMLEDVYVPKKRNKYGEPYGFVRFSNVRDVTKLMRALNAVFFGHYRVRARVASFDRNDKATGRRPETEKLGLMKEGEGLVKEDGNNKTARPVMHKGVDDRNATTGTKAKRGDDTVDDSVKGGFGS</sequence>
<feature type="compositionally biased region" description="Basic and acidic residues" evidence="5">
    <location>
        <begin position="312"/>
        <end position="339"/>
    </location>
</feature>
<feature type="compositionally biased region" description="Polar residues" evidence="5">
    <location>
        <begin position="176"/>
        <end position="185"/>
    </location>
</feature>
<feature type="compositionally biased region" description="Basic and acidic residues" evidence="5">
    <location>
        <begin position="119"/>
        <end position="153"/>
    </location>
</feature>
<feature type="domain" description="RRM" evidence="6">
    <location>
        <begin position="231"/>
        <end position="308"/>
    </location>
</feature>
<dbReference type="Gene3D" id="3.30.70.330">
    <property type="match status" value="1"/>
</dbReference>
<keyword evidence="1" id="KW-0507">mRNA processing</keyword>
<dbReference type="GO" id="GO:0005681">
    <property type="term" value="C:spliceosomal complex"/>
    <property type="evidence" value="ECO:0007669"/>
    <property type="project" value="UniProtKB-KW"/>
</dbReference>
<dbReference type="SMART" id="SM00360">
    <property type="entry name" value="RRM"/>
    <property type="match status" value="1"/>
</dbReference>
<feature type="compositionally biased region" description="Basic and acidic residues" evidence="5">
    <location>
        <begin position="363"/>
        <end position="373"/>
    </location>
</feature>
<protein>
    <submittedName>
        <fullName evidence="7">RNA recognition motif</fullName>
    </submittedName>
</protein>
<keyword evidence="4" id="KW-0694">RNA-binding</keyword>
<evidence type="ECO:0000259" key="6">
    <source>
        <dbReference type="PROSITE" id="PS50102"/>
    </source>
</evidence>
<evidence type="ECO:0000256" key="2">
    <source>
        <dbReference type="ARBA" id="ARBA00022728"/>
    </source>
</evidence>
<keyword evidence="3" id="KW-0508">mRNA splicing</keyword>
<dbReference type="CDD" id="cd00590">
    <property type="entry name" value="RRM_SF"/>
    <property type="match status" value="1"/>
</dbReference>
<dbReference type="EMBL" id="LXQA010032659">
    <property type="protein sequence ID" value="MCH96565.1"/>
    <property type="molecule type" value="Genomic_DNA"/>
</dbReference>
<dbReference type="Pfam" id="PF00076">
    <property type="entry name" value="RRM_1"/>
    <property type="match status" value="1"/>
</dbReference>
<evidence type="ECO:0000313" key="8">
    <source>
        <dbReference type="Proteomes" id="UP000265520"/>
    </source>
</evidence>
<evidence type="ECO:0000256" key="5">
    <source>
        <dbReference type="SAM" id="MobiDB-lite"/>
    </source>
</evidence>
<feature type="region of interest" description="Disordered" evidence="5">
    <location>
        <begin position="1"/>
        <end position="33"/>
    </location>
</feature>
<keyword evidence="8" id="KW-1185">Reference proteome</keyword>
<dbReference type="InterPro" id="IPR035979">
    <property type="entry name" value="RBD_domain_sf"/>
</dbReference>
<feature type="non-terminal residue" evidence="7">
    <location>
        <position position="1"/>
    </location>
</feature>
<evidence type="ECO:0000256" key="4">
    <source>
        <dbReference type="PROSITE-ProRule" id="PRU00176"/>
    </source>
</evidence>
<name>A0A392NBS3_9FABA</name>
<dbReference type="PROSITE" id="PS50102">
    <property type="entry name" value="RRM"/>
    <property type="match status" value="1"/>
</dbReference>
<dbReference type="Proteomes" id="UP000265520">
    <property type="component" value="Unassembled WGS sequence"/>
</dbReference>
<comment type="caution">
    <text evidence="7">The sequence shown here is derived from an EMBL/GenBank/DDBJ whole genome shotgun (WGS) entry which is preliminary data.</text>
</comment>
<dbReference type="AlphaFoldDB" id="A0A392NBS3"/>
<feature type="compositionally biased region" description="Basic residues" evidence="5">
    <location>
        <begin position="51"/>
        <end position="61"/>
    </location>
</feature>
<dbReference type="GO" id="GO:0003723">
    <property type="term" value="F:RNA binding"/>
    <property type="evidence" value="ECO:0007669"/>
    <property type="project" value="UniProtKB-UniRule"/>
</dbReference>
<dbReference type="InterPro" id="IPR050907">
    <property type="entry name" value="SRSF"/>
</dbReference>
<evidence type="ECO:0000256" key="1">
    <source>
        <dbReference type="ARBA" id="ARBA00022664"/>
    </source>
</evidence>
<dbReference type="GO" id="GO:0006397">
    <property type="term" value="P:mRNA processing"/>
    <property type="evidence" value="ECO:0007669"/>
    <property type="project" value="UniProtKB-KW"/>
</dbReference>
<evidence type="ECO:0000256" key="3">
    <source>
        <dbReference type="ARBA" id="ARBA00023187"/>
    </source>
</evidence>
<feature type="region of interest" description="Disordered" evidence="5">
    <location>
        <begin position="312"/>
        <end position="379"/>
    </location>
</feature>
<dbReference type="PANTHER" id="PTHR23147">
    <property type="entry name" value="SERINE/ARGININE RICH SPLICING FACTOR"/>
    <property type="match status" value="1"/>
</dbReference>
<keyword evidence="2" id="KW-0747">Spliceosome</keyword>
<organism evidence="7 8">
    <name type="scientific">Trifolium medium</name>
    <dbReference type="NCBI Taxonomy" id="97028"/>
    <lineage>
        <taxon>Eukaryota</taxon>
        <taxon>Viridiplantae</taxon>
        <taxon>Streptophyta</taxon>
        <taxon>Embryophyta</taxon>
        <taxon>Tracheophyta</taxon>
        <taxon>Spermatophyta</taxon>
        <taxon>Magnoliopsida</taxon>
        <taxon>eudicotyledons</taxon>
        <taxon>Gunneridae</taxon>
        <taxon>Pentapetalae</taxon>
        <taxon>rosids</taxon>
        <taxon>fabids</taxon>
        <taxon>Fabales</taxon>
        <taxon>Fabaceae</taxon>
        <taxon>Papilionoideae</taxon>
        <taxon>50 kb inversion clade</taxon>
        <taxon>NPAAA clade</taxon>
        <taxon>Hologalegina</taxon>
        <taxon>IRL clade</taxon>
        <taxon>Trifolieae</taxon>
        <taxon>Trifolium</taxon>
    </lineage>
</organism>
<dbReference type="GO" id="GO:0008380">
    <property type="term" value="P:RNA splicing"/>
    <property type="evidence" value="ECO:0007669"/>
    <property type="project" value="UniProtKB-KW"/>
</dbReference>
<reference evidence="7 8" key="1">
    <citation type="journal article" date="2018" name="Front. Plant Sci.">
        <title>Red Clover (Trifolium pratense) and Zigzag Clover (T. medium) - A Picture of Genomic Similarities and Differences.</title>
        <authorList>
            <person name="Dluhosova J."/>
            <person name="Istvanek J."/>
            <person name="Nedelnik J."/>
            <person name="Repkova J."/>
        </authorList>
    </citation>
    <scope>NUCLEOTIDE SEQUENCE [LARGE SCALE GENOMIC DNA]</scope>
    <source>
        <strain evidence="8">cv. 10/8</strain>
        <tissue evidence="7">Leaf</tissue>
    </source>
</reference>